<dbReference type="EMBL" id="CP013862">
    <property type="protein sequence ID" value="ALX48425.1"/>
    <property type="molecule type" value="Genomic_DNA"/>
</dbReference>
<dbReference type="CDD" id="cd00165">
    <property type="entry name" value="S4"/>
    <property type="match status" value="1"/>
</dbReference>
<dbReference type="InterPro" id="IPR002942">
    <property type="entry name" value="S4_RNA-bd"/>
</dbReference>
<dbReference type="InterPro" id="IPR050343">
    <property type="entry name" value="RsuA_PseudoU_synthase"/>
</dbReference>
<dbReference type="Gene3D" id="3.10.290.10">
    <property type="entry name" value="RNA-binding S4 domain"/>
    <property type="match status" value="1"/>
</dbReference>
<sequence>MRLDKLLANTGFGSRKDVKALIKKKKVTVNDKTVKDSGAQVSPEKDIVKVNDNIVQYREFVYIMLNKPPGYVSAATDNYDKTVIKLLPDDYKRFAPFPVGRLDKDTEGLLLITNDGDLGHQLTSPKRNVEKTYYAHISGHVTEADVHAFQNGVQLDDGYTAKPAALEILQANDVSHVNVTVTEGKFHQVKRMFEAVGKKVIYLKRIRMGMLGLDTELETGTFRELTEAEVESLKLQKKS</sequence>
<dbReference type="Proteomes" id="UP000050331">
    <property type="component" value="Chromosome"/>
</dbReference>
<dbReference type="SUPFAM" id="SSF55174">
    <property type="entry name" value="Alpha-L RNA-binding motif"/>
    <property type="match status" value="1"/>
</dbReference>
<evidence type="ECO:0000259" key="6">
    <source>
        <dbReference type="SMART" id="SM00363"/>
    </source>
</evidence>
<evidence type="ECO:0000313" key="7">
    <source>
        <dbReference type="EMBL" id="ALX48425.1"/>
    </source>
</evidence>
<dbReference type="RefSeq" id="WP_068443923.1">
    <property type="nucleotide sequence ID" value="NZ_CP013862.1"/>
</dbReference>
<dbReference type="Gene3D" id="3.30.70.580">
    <property type="entry name" value="Pseudouridine synthase I, catalytic domain, N-terminal subdomain"/>
    <property type="match status" value="1"/>
</dbReference>
<proteinExistence type="inferred from homology"/>
<evidence type="ECO:0000256" key="3">
    <source>
        <dbReference type="ARBA" id="ARBA00023235"/>
    </source>
</evidence>
<dbReference type="STRING" id="1472767.AOX59_07250"/>
<organism evidence="7 8">
    <name type="scientific">Lentibacillus amyloliquefaciens</name>
    <dbReference type="NCBI Taxonomy" id="1472767"/>
    <lineage>
        <taxon>Bacteria</taxon>
        <taxon>Bacillati</taxon>
        <taxon>Bacillota</taxon>
        <taxon>Bacilli</taxon>
        <taxon>Bacillales</taxon>
        <taxon>Bacillaceae</taxon>
        <taxon>Lentibacillus</taxon>
    </lineage>
</organism>
<dbReference type="GO" id="GO:0003723">
    <property type="term" value="F:RNA binding"/>
    <property type="evidence" value="ECO:0007669"/>
    <property type="project" value="UniProtKB-KW"/>
</dbReference>
<keyword evidence="3 5" id="KW-0413">Isomerase</keyword>
<keyword evidence="8" id="KW-1185">Reference proteome</keyword>
<evidence type="ECO:0000256" key="5">
    <source>
        <dbReference type="RuleBase" id="RU003887"/>
    </source>
</evidence>
<dbReference type="SMART" id="SM00363">
    <property type="entry name" value="S4"/>
    <property type="match status" value="1"/>
</dbReference>
<reference evidence="7 8" key="1">
    <citation type="submission" date="2016-01" db="EMBL/GenBank/DDBJ databases">
        <title>Complete genome sequence of strain Lentibacillus amyloliquefaciens LAM0015T isolated from saline sediment.</title>
        <authorList>
            <person name="Wang J.-L."/>
            <person name="He M.-X."/>
        </authorList>
    </citation>
    <scope>NUCLEOTIDE SEQUENCE [LARGE SCALE GENOMIC DNA]</scope>
    <source>
        <strain evidence="7 8">LAM0015</strain>
    </source>
</reference>
<dbReference type="OrthoDB" id="9807213at2"/>
<dbReference type="EC" id="5.4.99.-" evidence="5"/>
<dbReference type="KEGG" id="lao:AOX59_07250"/>
<dbReference type="GO" id="GO:0005829">
    <property type="term" value="C:cytosol"/>
    <property type="evidence" value="ECO:0007669"/>
    <property type="project" value="UniProtKB-ARBA"/>
</dbReference>
<dbReference type="SUPFAM" id="SSF55120">
    <property type="entry name" value="Pseudouridine synthase"/>
    <property type="match status" value="1"/>
</dbReference>
<dbReference type="AlphaFoldDB" id="A0A0U4ECZ3"/>
<dbReference type="Pfam" id="PF00849">
    <property type="entry name" value="PseudoU_synth_2"/>
    <property type="match status" value="1"/>
</dbReference>
<dbReference type="InterPro" id="IPR020103">
    <property type="entry name" value="PsdUridine_synth_cat_dom_sf"/>
</dbReference>
<dbReference type="NCBIfam" id="TIGR00093">
    <property type="entry name" value="pseudouridine synthase"/>
    <property type="match status" value="1"/>
</dbReference>
<feature type="domain" description="RNA-binding S4" evidence="6">
    <location>
        <begin position="1"/>
        <end position="59"/>
    </location>
</feature>
<keyword evidence="2 4" id="KW-0694">RNA-binding</keyword>
<dbReference type="PROSITE" id="PS01149">
    <property type="entry name" value="PSI_RSU"/>
    <property type="match status" value="1"/>
</dbReference>
<dbReference type="GO" id="GO:0000455">
    <property type="term" value="P:enzyme-directed rRNA pseudouridine synthesis"/>
    <property type="evidence" value="ECO:0007669"/>
    <property type="project" value="UniProtKB-ARBA"/>
</dbReference>
<evidence type="ECO:0000256" key="1">
    <source>
        <dbReference type="ARBA" id="ARBA00008348"/>
    </source>
</evidence>
<evidence type="ECO:0000256" key="2">
    <source>
        <dbReference type="ARBA" id="ARBA00022884"/>
    </source>
</evidence>
<dbReference type="PANTHER" id="PTHR47683">
    <property type="entry name" value="PSEUDOURIDINE SYNTHASE FAMILY PROTEIN-RELATED"/>
    <property type="match status" value="1"/>
</dbReference>
<comment type="similarity">
    <text evidence="1 5">Belongs to the pseudouridine synthase RsuA family.</text>
</comment>
<dbReference type="InterPro" id="IPR036986">
    <property type="entry name" value="S4_RNA-bd_sf"/>
</dbReference>
<dbReference type="GO" id="GO:0120159">
    <property type="term" value="F:rRNA pseudouridine synthase activity"/>
    <property type="evidence" value="ECO:0007669"/>
    <property type="project" value="UniProtKB-ARBA"/>
</dbReference>
<accession>A0A0U4ECZ3</accession>
<dbReference type="InterPro" id="IPR000748">
    <property type="entry name" value="PsdUridine_synth_RsuA/RluB/E/F"/>
</dbReference>
<dbReference type="InterPro" id="IPR042092">
    <property type="entry name" value="PsdUridine_s_RsuA/RluB/E/F_cat"/>
</dbReference>
<dbReference type="FunFam" id="3.10.290.10:FF:000003">
    <property type="entry name" value="Pseudouridine synthase"/>
    <property type="match status" value="1"/>
</dbReference>
<dbReference type="FunFam" id="3.30.70.1560:FF:000001">
    <property type="entry name" value="Pseudouridine synthase"/>
    <property type="match status" value="1"/>
</dbReference>
<dbReference type="PANTHER" id="PTHR47683:SF4">
    <property type="entry name" value="PSEUDOURIDINE SYNTHASE"/>
    <property type="match status" value="1"/>
</dbReference>
<protein>
    <recommendedName>
        <fullName evidence="5">Pseudouridine synthase</fullName>
        <ecNumber evidence="5">5.4.99.-</ecNumber>
    </recommendedName>
</protein>
<name>A0A0U4ECZ3_9BACI</name>
<dbReference type="InterPro" id="IPR020094">
    <property type="entry name" value="TruA/RsuA/RluB/E/F_N"/>
</dbReference>
<dbReference type="PROSITE" id="PS50889">
    <property type="entry name" value="S4"/>
    <property type="match status" value="1"/>
</dbReference>
<dbReference type="InterPro" id="IPR018496">
    <property type="entry name" value="PsdUridine_synth_RsuA/RluB_CS"/>
</dbReference>
<dbReference type="InterPro" id="IPR006145">
    <property type="entry name" value="PsdUridine_synth_RsuA/RluA"/>
</dbReference>
<gene>
    <name evidence="7" type="ORF">AOX59_07250</name>
</gene>
<dbReference type="Pfam" id="PF01479">
    <property type="entry name" value="S4"/>
    <property type="match status" value="1"/>
</dbReference>
<evidence type="ECO:0000313" key="8">
    <source>
        <dbReference type="Proteomes" id="UP000050331"/>
    </source>
</evidence>
<evidence type="ECO:0000256" key="4">
    <source>
        <dbReference type="PROSITE-ProRule" id="PRU00182"/>
    </source>
</evidence>
<dbReference type="CDD" id="cd02553">
    <property type="entry name" value="PseudoU_synth_RsuA"/>
    <property type="match status" value="1"/>
</dbReference>
<dbReference type="Gene3D" id="3.30.70.1560">
    <property type="entry name" value="Alpha-L RNA-binding motif"/>
    <property type="match status" value="1"/>
</dbReference>